<comment type="similarity">
    <text evidence="3">Belongs to the nicotinamide ribonucleoside (NR) uptake permease (TC 4.B.1) family.</text>
</comment>
<feature type="transmembrane region" description="Helical" evidence="10">
    <location>
        <begin position="40"/>
        <end position="57"/>
    </location>
</feature>
<protein>
    <recommendedName>
        <fullName evidence="4">Nicotinamide riboside transporter PnuC</fullName>
    </recommendedName>
</protein>
<proteinExistence type="inferred from homology"/>
<feature type="transmembrane region" description="Helical" evidence="10">
    <location>
        <begin position="151"/>
        <end position="168"/>
    </location>
</feature>
<sequence length="198" mass="22739">MLDNLTQTYGALGVTPLEFIANVVYAVSVWLAARNNVHTWWIGIVGCVFFGILFFRFQLYADVTLQVFFIGTSCLGWLQWNRGNDGGSLRVQRSTPTFIAMRIGLAIAVAVVYGSLLYRFTDAFAPYIDSLVLTFSVLAQLLMMRRRIENWFAWLIVNSIAVPLYISRELYLTAFFYGIYWCNVLYGLSYWRKELAKT</sequence>
<dbReference type="PANTHER" id="PTHR36122:SF2">
    <property type="entry name" value="NICOTINAMIDE RIBOSIDE TRANSPORTER PNUC"/>
    <property type="match status" value="1"/>
</dbReference>
<evidence type="ECO:0000313" key="11">
    <source>
        <dbReference type="EMBL" id="OQW86041.1"/>
    </source>
</evidence>
<dbReference type="Pfam" id="PF04973">
    <property type="entry name" value="NMN_transporter"/>
    <property type="match status" value="1"/>
</dbReference>
<feature type="transmembrane region" description="Helical" evidence="10">
    <location>
        <begin position="100"/>
        <end position="118"/>
    </location>
</feature>
<comment type="function">
    <text evidence="1">Required for nicotinamide riboside transport across the inner membrane.</text>
</comment>
<accession>A0A1W9KPK5</accession>
<dbReference type="PANTHER" id="PTHR36122">
    <property type="entry name" value="NICOTINAMIDE RIBOSIDE TRANSPORTER PNUC"/>
    <property type="match status" value="1"/>
</dbReference>
<evidence type="ECO:0000256" key="1">
    <source>
        <dbReference type="ARBA" id="ARBA00002672"/>
    </source>
</evidence>
<evidence type="ECO:0000313" key="12">
    <source>
        <dbReference type="Proteomes" id="UP000192505"/>
    </source>
</evidence>
<evidence type="ECO:0000256" key="9">
    <source>
        <dbReference type="ARBA" id="ARBA00023136"/>
    </source>
</evidence>
<evidence type="ECO:0000256" key="7">
    <source>
        <dbReference type="ARBA" id="ARBA00022692"/>
    </source>
</evidence>
<keyword evidence="7 10" id="KW-0812">Transmembrane</keyword>
<dbReference type="EMBL" id="MTEI01000024">
    <property type="protein sequence ID" value="OQW86041.1"/>
    <property type="molecule type" value="Genomic_DNA"/>
</dbReference>
<dbReference type="AlphaFoldDB" id="A0A1W9KPK5"/>
<dbReference type="InterPro" id="IPR006419">
    <property type="entry name" value="NMN_transpt_PnuC"/>
</dbReference>
<dbReference type="GO" id="GO:0034257">
    <property type="term" value="F:nicotinamide riboside transmembrane transporter activity"/>
    <property type="evidence" value="ECO:0007669"/>
    <property type="project" value="InterPro"/>
</dbReference>
<evidence type="ECO:0000256" key="6">
    <source>
        <dbReference type="ARBA" id="ARBA00022475"/>
    </source>
</evidence>
<evidence type="ECO:0000256" key="5">
    <source>
        <dbReference type="ARBA" id="ARBA00022448"/>
    </source>
</evidence>
<organism evidence="11 12">
    <name type="scientific">Rhodoferax ferrireducens</name>
    <dbReference type="NCBI Taxonomy" id="192843"/>
    <lineage>
        <taxon>Bacteria</taxon>
        <taxon>Pseudomonadati</taxon>
        <taxon>Pseudomonadota</taxon>
        <taxon>Betaproteobacteria</taxon>
        <taxon>Burkholderiales</taxon>
        <taxon>Comamonadaceae</taxon>
        <taxon>Rhodoferax</taxon>
    </lineage>
</organism>
<keyword evidence="6" id="KW-1003">Cell membrane</keyword>
<gene>
    <name evidence="11" type="ORF">BWK72_19165</name>
</gene>
<evidence type="ECO:0000256" key="8">
    <source>
        <dbReference type="ARBA" id="ARBA00022989"/>
    </source>
</evidence>
<dbReference type="GO" id="GO:0005886">
    <property type="term" value="C:plasma membrane"/>
    <property type="evidence" value="ECO:0007669"/>
    <property type="project" value="UniProtKB-SubCell"/>
</dbReference>
<keyword evidence="5" id="KW-0813">Transport</keyword>
<keyword evidence="9 10" id="KW-0472">Membrane</keyword>
<evidence type="ECO:0000256" key="10">
    <source>
        <dbReference type="SAM" id="Phobius"/>
    </source>
</evidence>
<evidence type="ECO:0000256" key="2">
    <source>
        <dbReference type="ARBA" id="ARBA00004651"/>
    </source>
</evidence>
<name>A0A1W9KPK5_9BURK</name>
<keyword evidence="8 10" id="KW-1133">Transmembrane helix</keyword>
<comment type="subcellular location">
    <subcellularLocation>
        <location evidence="2">Cell membrane</location>
        <topology evidence="2">Multi-pass membrane protein</topology>
    </subcellularLocation>
</comment>
<feature type="transmembrane region" description="Helical" evidence="10">
    <location>
        <begin position="12"/>
        <end position="33"/>
    </location>
</feature>
<dbReference type="Proteomes" id="UP000192505">
    <property type="component" value="Unassembled WGS sequence"/>
</dbReference>
<evidence type="ECO:0000256" key="3">
    <source>
        <dbReference type="ARBA" id="ARBA00006669"/>
    </source>
</evidence>
<feature type="transmembrane region" description="Helical" evidence="10">
    <location>
        <begin position="174"/>
        <end position="191"/>
    </location>
</feature>
<evidence type="ECO:0000256" key="4">
    <source>
        <dbReference type="ARBA" id="ARBA00017522"/>
    </source>
</evidence>
<dbReference type="NCBIfam" id="TIGR01528">
    <property type="entry name" value="NMN_trans_PnuC"/>
    <property type="match status" value="1"/>
</dbReference>
<comment type="caution">
    <text evidence="11">The sequence shown here is derived from an EMBL/GenBank/DDBJ whole genome shotgun (WGS) entry which is preliminary data.</text>
</comment>
<reference evidence="11 12" key="1">
    <citation type="submission" date="2017-01" db="EMBL/GenBank/DDBJ databases">
        <title>Novel large sulfur bacteria in the metagenomes of groundwater-fed chemosynthetic microbial mats in the Lake Huron basin.</title>
        <authorList>
            <person name="Sharrar A.M."/>
            <person name="Flood B.E."/>
            <person name="Bailey J.V."/>
            <person name="Jones D.S."/>
            <person name="Biddanda B."/>
            <person name="Ruberg S.A."/>
            <person name="Marcus D.N."/>
            <person name="Dick G.J."/>
        </authorList>
    </citation>
    <scope>NUCLEOTIDE SEQUENCE [LARGE SCALE GENOMIC DNA]</scope>
    <source>
        <strain evidence="11">A7</strain>
    </source>
</reference>